<feature type="transmembrane region" description="Helical" evidence="6">
    <location>
        <begin position="668"/>
        <end position="689"/>
    </location>
</feature>
<evidence type="ECO:0000259" key="7">
    <source>
        <dbReference type="Pfam" id="PF02687"/>
    </source>
</evidence>
<dbReference type="InterPro" id="IPR050250">
    <property type="entry name" value="Macrolide_Exporter_MacB"/>
</dbReference>
<evidence type="ECO:0000259" key="8">
    <source>
        <dbReference type="Pfam" id="PF12704"/>
    </source>
</evidence>
<dbReference type="Pfam" id="PF12704">
    <property type="entry name" value="MacB_PCD"/>
    <property type="match status" value="1"/>
</dbReference>
<feature type="transmembrane region" description="Helical" evidence="6">
    <location>
        <begin position="334"/>
        <end position="357"/>
    </location>
</feature>
<dbReference type="PANTHER" id="PTHR30572:SF18">
    <property type="entry name" value="ABC-TYPE MACROLIDE FAMILY EXPORT SYSTEM PERMEASE COMPONENT 2"/>
    <property type="match status" value="1"/>
</dbReference>
<protein>
    <submittedName>
        <fullName evidence="9">ABC transporter permease</fullName>
    </submittedName>
</protein>
<dbReference type="GO" id="GO:0005886">
    <property type="term" value="C:plasma membrane"/>
    <property type="evidence" value="ECO:0007669"/>
    <property type="project" value="UniProtKB-SubCell"/>
</dbReference>
<evidence type="ECO:0000256" key="6">
    <source>
        <dbReference type="SAM" id="Phobius"/>
    </source>
</evidence>
<feature type="transmembrane region" description="Helical" evidence="6">
    <location>
        <begin position="424"/>
        <end position="446"/>
    </location>
</feature>
<evidence type="ECO:0000256" key="1">
    <source>
        <dbReference type="ARBA" id="ARBA00004651"/>
    </source>
</evidence>
<reference evidence="9" key="2">
    <citation type="journal article" date="2024" name="Antonie Van Leeuwenhoek">
        <title>Roseihalotalea indica gen. nov., sp. nov., a halophilic Bacteroidetes from mesopelagic Southwest Indian Ocean with higher carbohydrate metabolic potential.</title>
        <authorList>
            <person name="Chen B."/>
            <person name="Zhang M."/>
            <person name="Lin D."/>
            <person name="Ye J."/>
            <person name="Tang K."/>
        </authorList>
    </citation>
    <scope>NUCLEOTIDE SEQUENCE</scope>
    <source>
        <strain evidence="9">TK19036</strain>
    </source>
</reference>
<dbReference type="EMBL" id="CP120682">
    <property type="protein sequence ID" value="WKN37471.1"/>
    <property type="molecule type" value="Genomic_DNA"/>
</dbReference>
<feature type="transmembrane region" description="Helical" evidence="6">
    <location>
        <begin position="749"/>
        <end position="769"/>
    </location>
</feature>
<evidence type="ECO:0000256" key="5">
    <source>
        <dbReference type="ARBA" id="ARBA00023136"/>
    </source>
</evidence>
<sequence>MIKNYLTIAFRSFWKHKLFSVINLVGLSLGLACSLLIFLWVQDELGYDQFHTKKNQLFLLLADWTYSDGSTEIAPHTPANLSAYLKEAAPEITQVSRVVAGWWSDVSLSLGENRVKQSGIYVDSTFLSIFTYPLLKGDPAKALVEPKSIVISQEAAQALFPSGDAMGNTVTLNETGGSRDYQVTGILAESPGNSSLDFDFLVPYPDLESRNEWLTKWGSISTITLVELQSPETEASVSEKIASLATEQKEDLNFQVRLFPYQDIHLQAPFRAEGIFYQGDIAYVYLFSAVALLVLVIACINFVNLSTARASQRAVEVGIRKVVGAPRRVLAGQFMYESFLTVALALALAVLLIELSLPLFNQMVAKELAVPYQEGWFVGSTLGVMVLAVLLSGSYPALVLSSFKPIATLKGRVTTAQRKGTLRQSLVVAQFVFSTILIVGAITIYAQIRYIQEKNLGLDRYNVLSFSSDVTLNQHFDAFKQDLLQSSAFVSVSRAAETPLGTVNESSDPWWPGKAEDDNRSFYNAMVDYDFFETLGIKVVEGRSFAYGYDSVNYILNEEAVRQMDLKNPVGTPMHFWQGKGTVIGVVEDFHHRSLREDIGPIVFMLQPAESEQAYARIAPGHTSEAVAALSEVYARYHPKFPVDFRFLDESFDQMYRAERRIGALTNAFTGLAIIISALGLLGMSTFAAQRRRKEIGVRKVLGAPVSGILLLLSRDYVRLIAIALVIAIPLANYLLGEWLDQFAYHVTLQWWMFALPAVLVLLIALISVSSQTVKAATQNPVDSLRYE</sequence>
<evidence type="ECO:0000313" key="9">
    <source>
        <dbReference type="EMBL" id="WKN37471.1"/>
    </source>
</evidence>
<dbReference type="InterPro" id="IPR003838">
    <property type="entry name" value="ABC3_permease_C"/>
</dbReference>
<dbReference type="GO" id="GO:0022857">
    <property type="term" value="F:transmembrane transporter activity"/>
    <property type="evidence" value="ECO:0007669"/>
    <property type="project" value="TreeGrafter"/>
</dbReference>
<gene>
    <name evidence="9" type="ORF">K4G66_01955</name>
</gene>
<accession>A0AA49GSB9</accession>
<feature type="transmembrane region" description="Helical" evidence="6">
    <location>
        <begin position="282"/>
        <end position="303"/>
    </location>
</feature>
<organism evidence="9">
    <name type="scientific">Roseihalotalea indica</name>
    <dbReference type="NCBI Taxonomy" id="2867963"/>
    <lineage>
        <taxon>Bacteria</taxon>
        <taxon>Pseudomonadati</taxon>
        <taxon>Bacteroidota</taxon>
        <taxon>Cytophagia</taxon>
        <taxon>Cytophagales</taxon>
        <taxon>Catalimonadaceae</taxon>
        <taxon>Roseihalotalea</taxon>
    </lineage>
</organism>
<feature type="domain" description="ABC3 transporter permease C-terminal" evidence="7">
    <location>
        <begin position="289"/>
        <end position="402"/>
    </location>
</feature>
<evidence type="ECO:0000256" key="4">
    <source>
        <dbReference type="ARBA" id="ARBA00022989"/>
    </source>
</evidence>
<dbReference type="AlphaFoldDB" id="A0AA49GSB9"/>
<dbReference type="PROSITE" id="PS51257">
    <property type="entry name" value="PROKAR_LIPOPROTEIN"/>
    <property type="match status" value="1"/>
</dbReference>
<keyword evidence="3 6" id="KW-0812">Transmembrane</keyword>
<keyword evidence="5 6" id="KW-0472">Membrane</keyword>
<dbReference type="PANTHER" id="PTHR30572">
    <property type="entry name" value="MEMBRANE COMPONENT OF TRANSPORTER-RELATED"/>
    <property type="match status" value="1"/>
</dbReference>
<reference evidence="9" key="1">
    <citation type="journal article" date="2023" name="Comput. Struct. Biotechnol. J.">
        <title>Discovery of a novel marine Bacteroidetes with a rich repertoire of carbohydrate-active enzymes.</title>
        <authorList>
            <person name="Chen B."/>
            <person name="Liu G."/>
            <person name="Chen Q."/>
            <person name="Wang H."/>
            <person name="Liu L."/>
            <person name="Tang K."/>
        </authorList>
    </citation>
    <scope>NUCLEOTIDE SEQUENCE</scope>
    <source>
        <strain evidence="9">TK19036</strain>
    </source>
</reference>
<feature type="transmembrane region" description="Helical" evidence="6">
    <location>
        <begin position="377"/>
        <end position="403"/>
    </location>
</feature>
<dbReference type="Pfam" id="PF02687">
    <property type="entry name" value="FtsX"/>
    <property type="match status" value="2"/>
</dbReference>
<comment type="subcellular location">
    <subcellularLocation>
        <location evidence="1">Cell membrane</location>
        <topology evidence="1">Multi-pass membrane protein</topology>
    </subcellularLocation>
</comment>
<feature type="transmembrane region" description="Helical" evidence="6">
    <location>
        <begin position="717"/>
        <end position="737"/>
    </location>
</feature>
<dbReference type="InterPro" id="IPR025857">
    <property type="entry name" value="MacB_PCD"/>
</dbReference>
<feature type="domain" description="ABC3 transporter permease C-terminal" evidence="7">
    <location>
        <begin position="668"/>
        <end position="781"/>
    </location>
</feature>
<keyword evidence="4 6" id="KW-1133">Transmembrane helix</keyword>
<feature type="domain" description="MacB-like periplasmic core" evidence="8">
    <location>
        <begin position="20"/>
        <end position="243"/>
    </location>
</feature>
<keyword evidence="2" id="KW-1003">Cell membrane</keyword>
<feature type="transmembrane region" description="Helical" evidence="6">
    <location>
        <begin position="21"/>
        <end position="41"/>
    </location>
</feature>
<evidence type="ECO:0000256" key="2">
    <source>
        <dbReference type="ARBA" id="ARBA00022475"/>
    </source>
</evidence>
<evidence type="ECO:0000256" key="3">
    <source>
        <dbReference type="ARBA" id="ARBA00022692"/>
    </source>
</evidence>
<name>A0AA49GSB9_9BACT</name>
<proteinExistence type="predicted"/>